<dbReference type="AlphaFoldDB" id="A0A4V2X9M9"/>
<proteinExistence type="predicted"/>
<evidence type="ECO:0000313" key="2">
    <source>
        <dbReference type="Proteomes" id="UP000295706"/>
    </source>
</evidence>
<evidence type="ECO:0000313" key="1">
    <source>
        <dbReference type="EMBL" id="TDB64415.1"/>
    </source>
</evidence>
<keyword evidence="2" id="KW-1185">Reference proteome</keyword>
<dbReference type="OrthoDB" id="961757at2"/>
<gene>
    <name evidence="1" type="ORF">EZE20_12080</name>
</gene>
<protein>
    <submittedName>
        <fullName evidence="1">Uncharacterized protein</fullName>
    </submittedName>
</protein>
<dbReference type="Proteomes" id="UP000295706">
    <property type="component" value="Unassembled WGS sequence"/>
</dbReference>
<dbReference type="EMBL" id="SMJU01000007">
    <property type="protein sequence ID" value="TDB64415.1"/>
    <property type="molecule type" value="Genomic_DNA"/>
</dbReference>
<name>A0A4V2X9M9_9BACT</name>
<comment type="caution">
    <text evidence="1">The sequence shown here is derived from an EMBL/GenBank/DDBJ whole genome shotgun (WGS) entry which is preliminary data.</text>
</comment>
<dbReference type="RefSeq" id="WP_132117947.1">
    <property type="nucleotide sequence ID" value="NZ_SMJU01000007.1"/>
</dbReference>
<reference evidence="1 2" key="1">
    <citation type="submission" date="2019-02" db="EMBL/GenBank/DDBJ databases">
        <title>Arundinibacter roseus gen. nov., sp. nov., a new member of the family Cytophagaceae.</title>
        <authorList>
            <person name="Szuroczki S."/>
            <person name="Khayer B."/>
            <person name="Sproer C."/>
            <person name="Toumi M."/>
            <person name="Szabo A."/>
            <person name="Felfoldi T."/>
            <person name="Schumann P."/>
            <person name="Toth E."/>
        </authorList>
    </citation>
    <scope>NUCLEOTIDE SEQUENCE [LARGE SCALE GENOMIC DNA]</scope>
    <source>
        <strain evidence="1 2">DMA-k-7a</strain>
    </source>
</reference>
<organism evidence="1 2">
    <name type="scientific">Arundinibacter roseus</name>
    <dbReference type="NCBI Taxonomy" id="2070510"/>
    <lineage>
        <taxon>Bacteria</taxon>
        <taxon>Pseudomonadati</taxon>
        <taxon>Bacteroidota</taxon>
        <taxon>Cytophagia</taxon>
        <taxon>Cytophagales</taxon>
        <taxon>Spirosomataceae</taxon>
        <taxon>Arundinibacter</taxon>
    </lineage>
</organism>
<sequence length="176" mass="19189">MPNLPAPLHITDLLTLNDFYDAVATKVVFSSYHLVSSGEEGVQEVQHIFEKSVLPGDMIMTAQIAETPLTDNDTGLTRATFACTLMVLEKMGGGARTAAVKLAVRNRTWLKMLAVIGFIRSCAEYAAANSTASDELEISLHQDRLLPIGSIANATVQGWLIDIDVTIPINHYLFLE</sequence>
<accession>A0A4V2X9M9</accession>